<dbReference type="SUPFAM" id="SSF48452">
    <property type="entry name" value="TPR-like"/>
    <property type="match status" value="1"/>
</dbReference>
<organism evidence="8 9">
    <name type="scientific">Flavobacterium fluvii</name>
    <dbReference type="NCBI Taxonomy" id="468056"/>
    <lineage>
        <taxon>Bacteria</taxon>
        <taxon>Pseudomonadati</taxon>
        <taxon>Bacteroidota</taxon>
        <taxon>Flavobacteriia</taxon>
        <taxon>Flavobacteriales</taxon>
        <taxon>Flavobacteriaceae</taxon>
        <taxon>Flavobacterium</taxon>
    </lineage>
</organism>
<evidence type="ECO:0000256" key="2">
    <source>
        <dbReference type="ARBA" id="ARBA00006275"/>
    </source>
</evidence>
<evidence type="ECO:0000256" key="1">
    <source>
        <dbReference type="ARBA" id="ARBA00004442"/>
    </source>
</evidence>
<dbReference type="GO" id="GO:0009279">
    <property type="term" value="C:cell outer membrane"/>
    <property type="evidence" value="ECO:0007669"/>
    <property type="project" value="UniProtKB-SubCell"/>
</dbReference>
<dbReference type="Gene3D" id="1.25.40.390">
    <property type="match status" value="1"/>
</dbReference>
<sequence>MRIIKKYLLALSVVALFGSCDDNIINTEERDALAENQILNIGGLEATMFQVYERTRSIHEDADISIYKICGDDLSIQGTNMPDSPIGGIQGMNSYASGFSPSSINVYNIWNSMYNSLANCNRVIANTIVPKDATETAKISRFVGEAHAMRAYLYLELVERFENIPLAKLLPAGQEPQREAPLEDKSVIYKQIIDDCNAAIPLLQARGGTTGVTAPSKGLAYHILSLAYMDLGKWAEAAVAAENVISQGGYTLQPLDKIFALSADKVAENNNELIFSFGFDKSVVNRKNRMIMMMVPLYDRVNGVARDLNSGGRPYARLSPNDYYFSLFESTDLRVNAWHKLTWKFDVDISGDAIVPGSGFKIGDVVTPAYVALSGASIEPNKGARIIERACTKLWEDGTYGRLRDDAEGFRNVIVYRLAQAYLIAAEAHWRNGNSSRALQLINKIRERAFGNTSRNYTALTQDIILDENARELGFEGHRWALLKRMGLLVERVKAHNAVASTNILPKHVSWPLPQSFVDLAKVKQNTGWDN</sequence>
<dbReference type="STRING" id="468056.SAMN05443549_101958"/>
<evidence type="ECO:0000313" key="8">
    <source>
        <dbReference type="EMBL" id="SHF95352.1"/>
    </source>
</evidence>
<keyword evidence="3" id="KW-0732">Signal</keyword>
<comment type="subcellular location">
    <subcellularLocation>
        <location evidence="1">Cell outer membrane</location>
    </subcellularLocation>
</comment>
<dbReference type="RefSeq" id="WP_073368276.1">
    <property type="nucleotide sequence ID" value="NZ_FQWB01000001.1"/>
</dbReference>
<feature type="domain" description="RagB/SusD" evidence="6">
    <location>
        <begin position="412"/>
        <end position="529"/>
    </location>
</feature>
<dbReference type="Pfam" id="PF14322">
    <property type="entry name" value="SusD-like_3"/>
    <property type="match status" value="1"/>
</dbReference>
<evidence type="ECO:0000259" key="6">
    <source>
        <dbReference type="Pfam" id="PF07980"/>
    </source>
</evidence>
<keyword evidence="4" id="KW-0472">Membrane</keyword>
<dbReference type="AlphaFoldDB" id="A0A1M5FVX5"/>
<reference evidence="9" key="1">
    <citation type="submission" date="2016-11" db="EMBL/GenBank/DDBJ databases">
        <authorList>
            <person name="Varghese N."/>
            <person name="Submissions S."/>
        </authorList>
    </citation>
    <scope>NUCLEOTIDE SEQUENCE [LARGE SCALE GENOMIC DNA]</scope>
    <source>
        <strain evidence="9">DSM 19978</strain>
    </source>
</reference>
<dbReference type="InterPro" id="IPR033985">
    <property type="entry name" value="SusD-like_N"/>
</dbReference>
<dbReference type="Proteomes" id="UP000184516">
    <property type="component" value="Unassembled WGS sequence"/>
</dbReference>
<accession>A0A1M5FVX5</accession>
<evidence type="ECO:0000313" key="9">
    <source>
        <dbReference type="Proteomes" id="UP000184516"/>
    </source>
</evidence>
<dbReference type="Pfam" id="PF07980">
    <property type="entry name" value="SusD_RagB"/>
    <property type="match status" value="1"/>
</dbReference>
<dbReference type="EMBL" id="FQWB01000001">
    <property type="protein sequence ID" value="SHF95352.1"/>
    <property type="molecule type" value="Genomic_DNA"/>
</dbReference>
<keyword evidence="9" id="KW-1185">Reference proteome</keyword>
<dbReference type="OrthoDB" id="5694214at2"/>
<comment type="similarity">
    <text evidence="2">Belongs to the SusD family.</text>
</comment>
<evidence type="ECO:0000259" key="7">
    <source>
        <dbReference type="Pfam" id="PF14322"/>
    </source>
</evidence>
<dbReference type="InterPro" id="IPR012944">
    <property type="entry name" value="SusD_RagB_dom"/>
</dbReference>
<protein>
    <submittedName>
        <fullName evidence="8">Starch-binding associating with outer membrane</fullName>
    </submittedName>
</protein>
<dbReference type="PROSITE" id="PS51257">
    <property type="entry name" value="PROKAR_LIPOPROTEIN"/>
    <property type="match status" value="1"/>
</dbReference>
<keyword evidence="5" id="KW-0998">Cell outer membrane</keyword>
<proteinExistence type="inferred from homology"/>
<evidence type="ECO:0000256" key="3">
    <source>
        <dbReference type="ARBA" id="ARBA00022729"/>
    </source>
</evidence>
<feature type="domain" description="SusD-like N-terminal" evidence="7">
    <location>
        <begin position="105"/>
        <end position="228"/>
    </location>
</feature>
<name>A0A1M5FVX5_9FLAO</name>
<gene>
    <name evidence="8" type="ORF">SAMN05443549_101958</name>
</gene>
<evidence type="ECO:0000256" key="5">
    <source>
        <dbReference type="ARBA" id="ARBA00023237"/>
    </source>
</evidence>
<dbReference type="InterPro" id="IPR011990">
    <property type="entry name" value="TPR-like_helical_dom_sf"/>
</dbReference>
<evidence type="ECO:0000256" key="4">
    <source>
        <dbReference type="ARBA" id="ARBA00023136"/>
    </source>
</evidence>